<sequence>MLLLPPPSPSPPPLTTKLLLNCLCESKLYATIGGGFISVTQKHDVLLLRIIKHTSASCMLLEESSVFRIIQDQGILNSRDKIYVCMRRETIDERMSYRWGPNCLPSGDVELEAEDLFLEWNGIQFLAIVCTLMSSLRNPGMPAGNIDIPWLYRPKFQAWPSRLMTNAPSYAEGGSRNTSTPPTRGG</sequence>
<dbReference type="AlphaFoldDB" id="A0A834NMB3"/>
<feature type="region of interest" description="Disordered" evidence="1">
    <location>
        <begin position="167"/>
        <end position="186"/>
    </location>
</feature>
<proteinExistence type="predicted"/>
<dbReference type="EMBL" id="JACSDZ010000002">
    <property type="protein sequence ID" value="KAF7413958.1"/>
    <property type="molecule type" value="Genomic_DNA"/>
</dbReference>
<reference evidence="2" key="1">
    <citation type="journal article" date="2020" name="G3 (Bethesda)">
        <title>High-Quality Assemblies for Three Invasive Social Wasps from the &lt;i&gt;Vespula&lt;/i&gt; Genus.</title>
        <authorList>
            <person name="Harrop T.W.R."/>
            <person name="Guhlin J."/>
            <person name="McLaughlin G.M."/>
            <person name="Permina E."/>
            <person name="Stockwell P."/>
            <person name="Gilligan J."/>
            <person name="Le Lec M.F."/>
            <person name="Gruber M.A.M."/>
            <person name="Quinn O."/>
            <person name="Lovegrove M."/>
            <person name="Duncan E.J."/>
            <person name="Remnant E.J."/>
            <person name="Van Eeckhoven J."/>
            <person name="Graham B."/>
            <person name="Knapp R.A."/>
            <person name="Langford K.W."/>
            <person name="Kronenberg Z."/>
            <person name="Press M.O."/>
            <person name="Eacker S.M."/>
            <person name="Wilson-Rankin E.E."/>
            <person name="Purcell J."/>
            <person name="Lester P.J."/>
            <person name="Dearden P.K."/>
        </authorList>
    </citation>
    <scope>NUCLEOTIDE SEQUENCE</scope>
    <source>
        <strain evidence="2">Linc-1</strain>
    </source>
</reference>
<comment type="caution">
    <text evidence="2">The sequence shown here is derived from an EMBL/GenBank/DDBJ whole genome shotgun (WGS) entry which is preliminary data.</text>
</comment>
<keyword evidence="3" id="KW-1185">Reference proteome</keyword>
<name>A0A834NMB3_VESGE</name>
<dbReference type="Proteomes" id="UP000617340">
    <property type="component" value="Unassembled WGS sequence"/>
</dbReference>
<evidence type="ECO:0000256" key="1">
    <source>
        <dbReference type="SAM" id="MobiDB-lite"/>
    </source>
</evidence>
<evidence type="ECO:0000313" key="3">
    <source>
        <dbReference type="Proteomes" id="UP000617340"/>
    </source>
</evidence>
<accession>A0A834NMB3</accession>
<organism evidence="2 3">
    <name type="scientific">Vespula germanica</name>
    <name type="common">German yellow jacket</name>
    <name type="synonym">Paravespula germanica</name>
    <dbReference type="NCBI Taxonomy" id="30212"/>
    <lineage>
        <taxon>Eukaryota</taxon>
        <taxon>Metazoa</taxon>
        <taxon>Ecdysozoa</taxon>
        <taxon>Arthropoda</taxon>
        <taxon>Hexapoda</taxon>
        <taxon>Insecta</taxon>
        <taxon>Pterygota</taxon>
        <taxon>Neoptera</taxon>
        <taxon>Endopterygota</taxon>
        <taxon>Hymenoptera</taxon>
        <taxon>Apocrita</taxon>
        <taxon>Aculeata</taxon>
        <taxon>Vespoidea</taxon>
        <taxon>Vespidae</taxon>
        <taxon>Vespinae</taxon>
        <taxon>Vespula</taxon>
    </lineage>
</organism>
<protein>
    <submittedName>
        <fullName evidence="2">Uncharacterized protein</fullName>
    </submittedName>
</protein>
<evidence type="ECO:0000313" key="2">
    <source>
        <dbReference type="EMBL" id="KAF7413958.1"/>
    </source>
</evidence>
<feature type="compositionally biased region" description="Polar residues" evidence="1">
    <location>
        <begin position="175"/>
        <end position="186"/>
    </location>
</feature>
<gene>
    <name evidence="2" type="ORF">HZH68_002447</name>
</gene>